<evidence type="ECO:0000313" key="5">
    <source>
        <dbReference type="Proteomes" id="UP000650081"/>
    </source>
</evidence>
<dbReference type="InterPro" id="IPR004838">
    <property type="entry name" value="NHTrfase_class1_PyrdxlP-BS"/>
</dbReference>
<dbReference type="Gene3D" id="3.90.1150.10">
    <property type="entry name" value="Aspartate Aminotransferase, domain 1"/>
    <property type="match status" value="1"/>
</dbReference>
<dbReference type="PANTHER" id="PTHR43795:SF39">
    <property type="entry name" value="AMINOTRANSFERASE CLASS I_CLASSII DOMAIN-CONTAINING PROTEIN"/>
    <property type="match status" value="1"/>
</dbReference>
<keyword evidence="5" id="KW-1185">Reference proteome</keyword>
<protein>
    <recommendedName>
        <fullName evidence="2">Aminotransferase</fullName>
        <ecNumber evidence="2">2.6.1.-</ecNumber>
    </recommendedName>
</protein>
<dbReference type="InterPro" id="IPR015422">
    <property type="entry name" value="PyrdxlP-dep_Trfase_small"/>
</dbReference>
<dbReference type="SUPFAM" id="SSF53383">
    <property type="entry name" value="PLP-dependent transferases"/>
    <property type="match status" value="1"/>
</dbReference>
<proteinExistence type="inferred from homology"/>
<gene>
    <name evidence="4" type="ORF">H9S92_10430</name>
</gene>
<dbReference type="GO" id="GO:0030170">
    <property type="term" value="F:pyridoxal phosphate binding"/>
    <property type="evidence" value="ECO:0007669"/>
    <property type="project" value="InterPro"/>
</dbReference>
<evidence type="ECO:0000256" key="1">
    <source>
        <dbReference type="ARBA" id="ARBA00022898"/>
    </source>
</evidence>
<dbReference type="InterPro" id="IPR050478">
    <property type="entry name" value="Ethylene_sulfur-biosynth"/>
</dbReference>
<dbReference type="Pfam" id="PF00155">
    <property type="entry name" value="Aminotran_1_2"/>
    <property type="match status" value="1"/>
</dbReference>
<keyword evidence="2 4" id="KW-0032">Aminotransferase</keyword>
<reference evidence="4" key="1">
    <citation type="submission" date="2020-08" db="EMBL/GenBank/DDBJ databases">
        <title>Lewinella bacteria from marine environments.</title>
        <authorList>
            <person name="Zhong Y."/>
        </authorList>
    </citation>
    <scope>NUCLEOTIDE SEQUENCE</scope>
    <source>
        <strain evidence="4">KCTC 42187</strain>
    </source>
</reference>
<keyword evidence="2" id="KW-0808">Transferase</keyword>
<evidence type="ECO:0000256" key="2">
    <source>
        <dbReference type="RuleBase" id="RU000481"/>
    </source>
</evidence>
<dbReference type="PROSITE" id="PS00105">
    <property type="entry name" value="AA_TRANSFER_CLASS_1"/>
    <property type="match status" value="1"/>
</dbReference>
<dbReference type="InterPro" id="IPR004839">
    <property type="entry name" value="Aminotransferase_I/II_large"/>
</dbReference>
<organism evidence="4 5">
    <name type="scientific">Neolewinella lacunae</name>
    <dbReference type="NCBI Taxonomy" id="1517758"/>
    <lineage>
        <taxon>Bacteria</taxon>
        <taxon>Pseudomonadati</taxon>
        <taxon>Bacteroidota</taxon>
        <taxon>Saprospiria</taxon>
        <taxon>Saprospirales</taxon>
        <taxon>Lewinellaceae</taxon>
        <taxon>Neolewinella</taxon>
    </lineage>
</organism>
<dbReference type="EC" id="2.6.1.-" evidence="2"/>
<dbReference type="InterPro" id="IPR015424">
    <property type="entry name" value="PyrdxlP-dep_Trfase"/>
</dbReference>
<keyword evidence="1" id="KW-0663">Pyridoxal phosphate</keyword>
<dbReference type="RefSeq" id="WP_187466653.1">
    <property type="nucleotide sequence ID" value="NZ_JACSIT010000100.1"/>
</dbReference>
<feature type="domain" description="Aminotransferase class I/classII large" evidence="3">
    <location>
        <begin position="70"/>
        <end position="442"/>
    </location>
</feature>
<dbReference type="Gene3D" id="3.40.640.10">
    <property type="entry name" value="Type I PLP-dependent aspartate aminotransferase-like (Major domain)"/>
    <property type="match status" value="1"/>
</dbReference>
<dbReference type="GO" id="GO:0006520">
    <property type="term" value="P:amino acid metabolic process"/>
    <property type="evidence" value="ECO:0007669"/>
    <property type="project" value="TreeGrafter"/>
</dbReference>
<sequence length="449" mass="49663">MSEQLASLSARGQRAATQPIRADFDLFRTALENLYHPQDNPAGVFTLCIAENLLNWEEMRAKLQSIASTRQTPDWVASYTSILGAPDFRAAATRFLGRMIADTELNPECLAVSAGATATIEMTALLLGDPDDVVVIPGPAYMAYTPDVANKAGLQRYNLHHLAPSSVPGTRGRAQDPPAPIQPVYELTTDDLDRAYATLGDRFRMLVLTQPNNPTGQVFSAEQLRDFTDWCTARRIHLVVNEIYALSRFNQDHPALAADFGGAAVPFTSFLSTLESRKSPYLHWWYSFSKDFGISGLRMGLLYTHNAVLLKSWANFGAPSVSSNYPQWLLSELLDDTEWVTAFVTRNATRLTESYAAVVTTLRAHGIPYAPAVGSLFVWLDLSSRLEEDSDAAELALWQEVYDQTGILLTSPVGMGNPSRGWYRMVYSCVPLADLKVAMQRLGQWLGEV</sequence>
<comment type="cofactor">
    <cofactor evidence="2">
        <name>pyridoxal 5'-phosphate</name>
        <dbReference type="ChEBI" id="CHEBI:597326"/>
    </cofactor>
</comment>
<comment type="similarity">
    <text evidence="2">Belongs to the class-I pyridoxal-phosphate-dependent aminotransferase family.</text>
</comment>
<dbReference type="EMBL" id="JACSIT010000100">
    <property type="protein sequence ID" value="MBC6994583.1"/>
    <property type="molecule type" value="Genomic_DNA"/>
</dbReference>
<dbReference type="PANTHER" id="PTHR43795">
    <property type="entry name" value="BIFUNCTIONAL ASPARTATE AMINOTRANSFERASE AND GLUTAMATE/ASPARTATE-PREPHENATE AMINOTRANSFERASE-RELATED"/>
    <property type="match status" value="1"/>
</dbReference>
<comment type="caution">
    <text evidence="4">The sequence shown here is derived from an EMBL/GenBank/DDBJ whole genome shotgun (WGS) entry which is preliminary data.</text>
</comment>
<evidence type="ECO:0000313" key="4">
    <source>
        <dbReference type="EMBL" id="MBC6994583.1"/>
    </source>
</evidence>
<evidence type="ECO:0000259" key="3">
    <source>
        <dbReference type="Pfam" id="PF00155"/>
    </source>
</evidence>
<dbReference type="GO" id="GO:0008483">
    <property type="term" value="F:transaminase activity"/>
    <property type="evidence" value="ECO:0007669"/>
    <property type="project" value="UniProtKB-KW"/>
</dbReference>
<dbReference type="AlphaFoldDB" id="A0A923PI57"/>
<dbReference type="CDD" id="cd00609">
    <property type="entry name" value="AAT_like"/>
    <property type="match status" value="1"/>
</dbReference>
<dbReference type="InterPro" id="IPR015421">
    <property type="entry name" value="PyrdxlP-dep_Trfase_major"/>
</dbReference>
<accession>A0A923PI57</accession>
<dbReference type="Proteomes" id="UP000650081">
    <property type="component" value="Unassembled WGS sequence"/>
</dbReference>
<name>A0A923PI57_9BACT</name>